<dbReference type="RefSeq" id="WP_413779389.1">
    <property type="nucleotide sequence ID" value="NZ_JAUOZS010000001.1"/>
</dbReference>
<evidence type="ECO:0000313" key="2">
    <source>
        <dbReference type="Proteomes" id="UP001254848"/>
    </source>
</evidence>
<gene>
    <name evidence="1" type="ORF">Q4T40_06340</name>
</gene>
<dbReference type="Proteomes" id="UP001254848">
    <property type="component" value="Unassembled WGS sequence"/>
</dbReference>
<comment type="caution">
    <text evidence="1">The sequence shown here is derived from an EMBL/GenBank/DDBJ whole genome shotgun (WGS) entry which is preliminary data.</text>
</comment>
<keyword evidence="2" id="KW-1185">Reference proteome</keyword>
<sequence length="171" mass="18178">MSVITMQFSWRAVALAFFVGAVVSGAGAVWLCPPIQGVTEKAAAPVEVQAAVETTKEIVYVPKGVGEKTDVQVETAKPAVTVTVNGKEAELKTLTDEKQKFEKGKLVITEETQLKLEIKTPPPPRYSFGLGWGTNGAAMMASGRMGGGPVGWWLYGDRRTAAAGIMLPLGR</sequence>
<reference evidence="1 2" key="1">
    <citation type="submission" date="2023-07" db="EMBL/GenBank/DDBJ databases">
        <title>The novel representative of Negativicutes class, Anaeroselena agilis gen. nov. sp. nov.</title>
        <authorList>
            <person name="Prokofeva M.I."/>
            <person name="Elcheninov A.G."/>
            <person name="Klyukina A."/>
            <person name="Kublanov I.V."/>
            <person name="Frolov E.N."/>
            <person name="Podosokorskaya O.A."/>
        </authorList>
    </citation>
    <scope>NUCLEOTIDE SEQUENCE [LARGE SCALE GENOMIC DNA]</scope>
    <source>
        <strain evidence="1 2">4137-cl</strain>
    </source>
</reference>
<evidence type="ECO:0000313" key="1">
    <source>
        <dbReference type="EMBL" id="MDT8900856.1"/>
    </source>
</evidence>
<organism evidence="1 2">
    <name type="scientific">Anaeroselena agilis</name>
    <dbReference type="NCBI Taxonomy" id="3063788"/>
    <lineage>
        <taxon>Bacteria</taxon>
        <taxon>Bacillati</taxon>
        <taxon>Bacillota</taxon>
        <taxon>Negativicutes</taxon>
        <taxon>Acetonemataceae</taxon>
        <taxon>Anaeroselena</taxon>
    </lineage>
</organism>
<name>A0ABU3NVL6_9FIRM</name>
<proteinExistence type="predicted"/>
<dbReference type="EMBL" id="JAUOZS010000001">
    <property type="protein sequence ID" value="MDT8900856.1"/>
    <property type="molecule type" value="Genomic_DNA"/>
</dbReference>
<protein>
    <submittedName>
        <fullName evidence="1">Uncharacterized protein</fullName>
    </submittedName>
</protein>
<accession>A0ABU3NVL6</accession>